<protein>
    <submittedName>
        <fullName evidence="2">Uncharacterized protein</fullName>
    </submittedName>
</protein>
<feature type="transmembrane region" description="Helical" evidence="1">
    <location>
        <begin position="183"/>
        <end position="202"/>
    </location>
</feature>
<dbReference type="Gene3D" id="1.20.58.340">
    <property type="entry name" value="Magnesium transport protein CorA, transmembrane region"/>
    <property type="match status" value="1"/>
</dbReference>
<evidence type="ECO:0000313" key="3">
    <source>
        <dbReference type="Proteomes" id="UP001338125"/>
    </source>
</evidence>
<keyword evidence="1" id="KW-1133">Transmembrane helix</keyword>
<feature type="transmembrane region" description="Helical" evidence="1">
    <location>
        <begin position="406"/>
        <end position="430"/>
    </location>
</feature>
<proteinExistence type="predicted"/>
<keyword evidence="1" id="KW-0472">Membrane</keyword>
<dbReference type="Proteomes" id="UP001338125">
    <property type="component" value="Unassembled WGS sequence"/>
</dbReference>
<name>A0ABR0SJM8_9HYPO</name>
<evidence type="ECO:0000313" key="2">
    <source>
        <dbReference type="EMBL" id="KAK5992348.1"/>
    </source>
</evidence>
<accession>A0ABR0SJM8</accession>
<evidence type="ECO:0000256" key="1">
    <source>
        <dbReference type="SAM" id="Phobius"/>
    </source>
</evidence>
<reference evidence="2 3" key="1">
    <citation type="submission" date="2024-01" db="EMBL/GenBank/DDBJ databases">
        <title>Complete genome of Cladobotryum mycophilum ATHUM6906.</title>
        <authorList>
            <person name="Christinaki A.C."/>
            <person name="Myridakis A.I."/>
            <person name="Kouvelis V.N."/>
        </authorList>
    </citation>
    <scope>NUCLEOTIDE SEQUENCE [LARGE SCALE GENOMIC DNA]</scope>
    <source>
        <strain evidence="2 3">ATHUM6906</strain>
    </source>
</reference>
<organism evidence="2 3">
    <name type="scientific">Cladobotryum mycophilum</name>
    <dbReference type="NCBI Taxonomy" id="491253"/>
    <lineage>
        <taxon>Eukaryota</taxon>
        <taxon>Fungi</taxon>
        <taxon>Dikarya</taxon>
        <taxon>Ascomycota</taxon>
        <taxon>Pezizomycotina</taxon>
        <taxon>Sordariomycetes</taxon>
        <taxon>Hypocreomycetidae</taxon>
        <taxon>Hypocreales</taxon>
        <taxon>Hypocreaceae</taxon>
        <taxon>Cladobotryum</taxon>
    </lineage>
</organism>
<keyword evidence="1" id="KW-0812">Transmembrane</keyword>
<comment type="caution">
    <text evidence="2">The sequence shown here is derived from an EMBL/GenBank/DDBJ whole genome shotgun (WGS) entry which is preliminary data.</text>
</comment>
<gene>
    <name evidence="2" type="ORF">PT974_05752</name>
</gene>
<keyword evidence="3" id="KW-1185">Reference proteome</keyword>
<dbReference type="EMBL" id="JAVFKD010000012">
    <property type="protein sequence ID" value="KAK5992348.1"/>
    <property type="molecule type" value="Genomic_DNA"/>
</dbReference>
<feature type="transmembrane region" description="Helical" evidence="1">
    <location>
        <begin position="364"/>
        <end position="386"/>
    </location>
</feature>
<sequence length="483" mass="54511">MDELYEKLGILNLWGDSVSSDQTSFEVTEGWLNHKSGKVKHKNRPVHSDNLTSWLAEESKVVGDETQSLVMRLVWVGVDVKGKKVLLSESVKQVLLQTFGLEKAFSYAQSCITNVSAFSPSQEQPGQRAYSFCYVPKVASVWSHSRFETQAPTDRPFLTQGLVFLQGQERETLSVFMNRPWNASLYGNAMFPAFLFSLLLSAQIHQTEATIKTDVRAIESRTGHHMFASRDVGEAATEEIGQLSAQTNGHATKLASVVRKSKMIENLLDFVTRNLQEEDVAQAAARVPQTDGCRFLKNHVDILRDRLAMQTVDTDFTLKRVQIQINALAAIISRNDSLSNISLSKSQREIALHSYRDSSSMKTLAIVTMFFLPGSFISALFSTQLFDWESVDASSNSMGVKANPQFKLYWVITISLTVVTFLLYFLWLWFLKRQRDQIHQDTSLDGFDKLSLSEKGETEEIRLSRNRKETMLSKKSTSLSGSW</sequence>